<name>A0A016S6M0_9BILA</name>
<reference evidence="2" key="1">
    <citation type="journal article" date="2015" name="Nat. Genet.">
        <title>The genome and transcriptome of the zoonotic hookworm Ancylostoma ceylanicum identify infection-specific gene families.</title>
        <authorList>
            <person name="Schwarz E.M."/>
            <person name="Hu Y."/>
            <person name="Antoshechkin I."/>
            <person name="Miller M.M."/>
            <person name="Sternberg P.W."/>
            <person name="Aroian R.V."/>
        </authorList>
    </citation>
    <scope>NUCLEOTIDE SEQUENCE</scope>
    <source>
        <strain evidence="2">HY135</strain>
    </source>
</reference>
<comment type="caution">
    <text evidence="1">The sequence shown here is derived from an EMBL/GenBank/DDBJ whole genome shotgun (WGS) entry which is preliminary data.</text>
</comment>
<dbReference type="AlphaFoldDB" id="A0A016S6M0"/>
<sequence length="136" mass="16047">MPLMYWASDVMTSSTITSKYEYVSTSSWRPFSSFVLANYWDDWNGRRGNPMGSKSMQTTSDRLNKSWGKYGETFPKRHRRCGLDELTPRCVQRSQYFFFYVVYIKGIDPLRSFGRPPYRFDLPQPAKELVLFAHLN</sequence>
<accession>A0A016S6M0</accession>
<dbReference type="EMBL" id="JARK01001623">
    <property type="protein sequence ID" value="EYB85982.1"/>
    <property type="molecule type" value="Genomic_DNA"/>
</dbReference>
<evidence type="ECO:0000313" key="2">
    <source>
        <dbReference type="Proteomes" id="UP000024635"/>
    </source>
</evidence>
<keyword evidence="2" id="KW-1185">Reference proteome</keyword>
<organism evidence="1 2">
    <name type="scientific">Ancylostoma ceylanicum</name>
    <dbReference type="NCBI Taxonomy" id="53326"/>
    <lineage>
        <taxon>Eukaryota</taxon>
        <taxon>Metazoa</taxon>
        <taxon>Ecdysozoa</taxon>
        <taxon>Nematoda</taxon>
        <taxon>Chromadorea</taxon>
        <taxon>Rhabditida</taxon>
        <taxon>Rhabditina</taxon>
        <taxon>Rhabditomorpha</taxon>
        <taxon>Strongyloidea</taxon>
        <taxon>Ancylostomatidae</taxon>
        <taxon>Ancylostomatinae</taxon>
        <taxon>Ancylostoma</taxon>
    </lineage>
</organism>
<gene>
    <name evidence="1" type="primary">Acey_s0287.g1446</name>
    <name evidence="1" type="ORF">Y032_0287g1446</name>
</gene>
<dbReference type="Proteomes" id="UP000024635">
    <property type="component" value="Unassembled WGS sequence"/>
</dbReference>
<evidence type="ECO:0000313" key="1">
    <source>
        <dbReference type="EMBL" id="EYB85982.1"/>
    </source>
</evidence>
<protein>
    <submittedName>
        <fullName evidence="1">Uncharacterized protein</fullName>
    </submittedName>
</protein>
<proteinExistence type="predicted"/>